<evidence type="ECO:0008006" key="3">
    <source>
        <dbReference type="Google" id="ProtNLM"/>
    </source>
</evidence>
<sequence>MEVSAPVQSARRAMHARAASRSAGSPVCRARSHNSPVQKPPVQEPRAVVLHVPVSGSAWRKTFAYLSAADGDSVEDGVERRGGPVK</sequence>
<evidence type="ECO:0000313" key="2">
    <source>
        <dbReference type="EMBL" id="BFO17847.1"/>
    </source>
</evidence>
<reference evidence="2" key="2">
    <citation type="submission" date="2024-07" db="EMBL/GenBank/DDBJ databases">
        <title>Streptomyces haneummycinica sp. nov., a new antibiotic-producing actinobacterium isolated from marine sediment.</title>
        <authorList>
            <person name="Uemura M."/>
            <person name="Hamada M."/>
            <person name="Hirano S."/>
            <person name="Kobayashi K."/>
            <person name="Ohshiro T."/>
            <person name="Kobayashi T."/>
            <person name="Terahara T."/>
        </authorList>
    </citation>
    <scope>NUCLEOTIDE SEQUENCE</scope>
    <source>
        <strain evidence="2">KM77-8</strain>
    </source>
</reference>
<reference evidence="2" key="1">
    <citation type="submission" date="2024-06" db="EMBL/GenBank/DDBJ databases">
        <authorList>
            <consortium name="consrtm"/>
            <person name="Uemura M."/>
            <person name="Terahara T."/>
        </authorList>
    </citation>
    <scope>NUCLEOTIDE SEQUENCE</scope>
    <source>
        <strain evidence="2">KM77-8</strain>
    </source>
</reference>
<evidence type="ECO:0000256" key="1">
    <source>
        <dbReference type="SAM" id="MobiDB-lite"/>
    </source>
</evidence>
<proteinExistence type="predicted"/>
<dbReference type="EMBL" id="AP035768">
    <property type="protein sequence ID" value="BFO17847.1"/>
    <property type="molecule type" value="Genomic_DNA"/>
</dbReference>
<feature type="region of interest" description="Disordered" evidence="1">
    <location>
        <begin position="1"/>
        <end position="42"/>
    </location>
</feature>
<dbReference type="AlphaFoldDB" id="A0AAT9HKA1"/>
<gene>
    <name evidence="2" type="ORF">SHKM778_42350</name>
</gene>
<feature type="compositionally biased region" description="Low complexity" evidence="1">
    <location>
        <begin position="16"/>
        <end position="25"/>
    </location>
</feature>
<protein>
    <recommendedName>
        <fullName evidence="3">DUF397 domain-containing protein</fullName>
    </recommendedName>
</protein>
<organism evidence="2">
    <name type="scientific">Streptomyces haneummycinicus</name>
    <dbReference type="NCBI Taxonomy" id="3074435"/>
    <lineage>
        <taxon>Bacteria</taxon>
        <taxon>Bacillati</taxon>
        <taxon>Actinomycetota</taxon>
        <taxon>Actinomycetes</taxon>
        <taxon>Kitasatosporales</taxon>
        <taxon>Streptomycetaceae</taxon>
        <taxon>Streptomyces</taxon>
    </lineage>
</organism>
<accession>A0AAT9HKA1</accession>
<name>A0AAT9HKA1_9ACTN</name>